<dbReference type="InterPro" id="IPR011553">
    <property type="entry name" value="Sec62_asco"/>
</dbReference>
<reference evidence="13 14" key="1">
    <citation type="submission" date="2018-12" db="EMBL/GenBank/DDBJ databases">
        <authorList>
            <person name="Tiukova I."/>
            <person name="Dainat J."/>
        </authorList>
    </citation>
    <scope>NUCLEOTIDE SEQUENCE [LARGE SCALE GENOMIC DNA]</scope>
</reference>
<keyword evidence="9" id="KW-0811">Translocation</keyword>
<keyword evidence="14" id="KW-1185">Reference proteome</keyword>
<feature type="compositionally biased region" description="Polar residues" evidence="11">
    <location>
        <begin position="269"/>
        <end position="293"/>
    </location>
</feature>
<keyword evidence="8 12" id="KW-1133">Transmembrane helix</keyword>
<evidence type="ECO:0000313" key="14">
    <source>
        <dbReference type="Proteomes" id="UP000290900"/>
    </source>
</evidence>
<evidence type="ECO:0000256" key="3">
    <source>
        <dbReference type="ARBA" id="ARBA00021257"/>
    </source>
</evidence>
<comment type="subcellular location">
    <subcellularLocation>
        <location evidence="1">Endoplasmic reticulum membrane</location>
        <topology evidence="1">Multi-pass membrane protein</topology>
    </subcellularLocation>
</comment>
<dbReference type="InParanoid" id="A0A448YJ19"/>
<dbReference type="OrthoDB" id="200187at2759"/>
<keyword evidence="4" id="KW-0813">Transport</keyword>
<proteinExistence type="inferred from homology"/>
<feature type="region of interest" description="Disordered" evidence="11">
    <location>
        <begin position="256"/>
        <end position="310"/>
    </location>
</feature>
<feature type="region of interest" description="Disordered" evidence="11">
    <location>
        <begin position="1"/>
        <end position="33"/>
    </location>
</feature>
<feature type="transmembrane region" description="Helical" evidence="12">
    <location>
        <begin position="167"/>
        <end position="190"/>
    </location>
</feature>
<dbReference type="GO" id="GO:0005789">
    <property type="term" value="C:endoplasmic reticulum membrane"/>
    <property type="evidence" value="ECO:0007669"/>
    <property type="project" value="UniProtKB-SubCell"/>
</dbReference>
<feature type="compositionally biased region" description="Polar residues" evidence="11">
    <location>
        <begin position="1"/>
        <end position="11"/>
    </location>
</feature>
<evidence type="ECO:0000256" key="6">
    <source>
        <dbReference type="ARBA" id="ARBA00022824"/>
    </source>
</evidence>
<dbReference type="GO" id="GO:0031204">
    <property type="term" value="P:post-translational protein targeting to membrane, translocation"/>
    <property type="evidence" value="ECO:0007669"/>
    <property type="project" value="TreeGrafter"/>
</dbReference>
<keyword evidence="7" id="KW-0653">Protein transport</keyword>
<gene>
    <name evidence="13" type="ORF">BRENAR_LOCUS1603</name>
</gene>
<accession>A0A448YJ19</accession>
<evidence type="ECO:0000256" key="10">
    <source>
        <dbReference type="ARBA" id="ARBA00023136"/>
    </source>
</evidence>
<evidence type="ECO:0000256" key="12">
    <source>
        <dbReference type="SAM" id="Phobius"/>
    </source>
</evidence>
<dbReference type="PANTHER" id="PTHR12443">
    <property type="entry name" value="TRANSLOCATION PROTEIN SEC62"/>
    <property type="match status" value="1"/>
</dbReference>
<organism evidence="13 14">
    <name type="scientific">Brettanomyces naardenensis</name>
    <name type="common">Yeast</name>
    <dbReference type="NCBI Taxonomy" id="13370"/>
    <lineage>
        <taxon>Eukaryota</taxon>
        <taxon>Fungi</taxon>
        <taxon>Dikarya</taxon>
        <taxon>Ascomycota</taxon>
        <taxon>Saccharomycotina</taxon>
        <taxon>Pichiomycetes</taxon>
        <taxon>Pichiales</taxon>
        <taxon>Pichiaceae</taxon>
        <taxon>Brettanomyces</taxon>
    </lineage>
</organism>
<evidence type="ECO:0000256" key="8">
    <source>
        <dbReference type="ARBA" id="ARBA00022989"/>
    </source>
</evidence>
<evidence type="ECO:0000256" key="4">
    <source>
        <dbReference type="ARBA" id="ARBA00022448"/>
    </source>
</evidence>
<dbReference type="STRING" id="13370.A0A448YJ19"/>
<keyword evidence="6" id="KW-0256">Endoplasmic reticulum</keyword>
<keyword evidence="5 12" id="KW-0812">Transmembrane</keyword>
<evidence type="ECO:0000256" key="11">
    <source>
        <dbReference type="SAM" id="MobiDB-lite"/>
    </source>
</evidence>
<feature type="transmembrane region" description="Helical" evidence="12">
    <location>
        <begin position="196"/>
        <end position="222"/>
    </location>
</feature>
<sequence length="310" mass="34501">MNYQTAPSKQVGQPAGASASANPVSGGQKVALSQQKNPTAIAIASAVRNNKELKQRQGINTANNDKQDFFRYKRFVRALKSNDYNKKSKKRPDVLPAIDDDESAQKIFVMLIQNQLVIPVRKLKTKVAKDKGVKVTKTTPALEIIHKAVLQPDSYFMWNFTPPNPYLLIYSILGLAGVFTVVLFPLWPYWMRRGVWYISTGLLVLIGLFFAIAIVRLIIYIVTWVSMPQQFWLFPNLFADCGVIESFQPFYEWEDPKQKKGGHKKANMAKTTGGVSEKATNGTAVTGSQTSATKPAKRAATVVEVEDDGN</sequence>
<dbReference type="AlphaFoldDB" id="A0A448YJ19"/>
<evidence type="ECO:0000256" key="5">
    <source>
        <dbReference type="ARBA" id="ARBA00022692"/>
    </source>
</evidence>
<dbReference type="Pfam" id="PF03839">
    <property type="entry name" value="Sec62"/>
    <property type="match status" value="1"/>
</dbReference>
<dbReference type="Proteomes" id="UP000290900">
    <property type="component" value="Unassembled WGS sequence"/>
</dbReference>
<name>A0A448YJ19_BRENA</name>
<comment type="similarity">
    <text evidence="2">Belongs to the SEC62 family.</text>
</comment>
<evidence type="ECO:0000256" key="9">
    <source>
        <dbReference type="ARBA" id="ARBA00023010"/>
    </source>
</evidence>
<dbReference type="InterPro" id="IPR004728">
    <property type="entry name" value="Sec62"/>
</dbReference>
<dbReference type="PANTHER" id="PTHR12443:SF9">
    <property type="entry name" value="TRANSLOCATION PROTEIN SEC62"/>
    <property type="match status" value="1"/>
</dbReference>
<evidence type="ECO:0000256" key="1">
    <source>
        <dbReference type="ARBA" id="ARBA00004477"/>
    </source>
</evidence>
<dbReference type="FunCoup" id="A0A448YJ19">
    <property type="interactions" value="127"/>
</dbReference>
<evidence type="ECO:0000256" key="7">
    <source>
        <dbReference type="ARBA" id="ARBA00022927"/>
    </source>
</evidence>
<evidence type="ECO:0000313" key="13">
    <source>
        <dbReference type="EMBL" id="VEU20868.1"/>
    </source>
</evidence>
<protein>
    <recommendedName>
        <fullName evidence="3">Translocation protein SEC62</fullName>
    </recommendedName>
</protein>
<evidence type="ECO:0000256" key="2">
    <source>
        <dbReference type="ARBA" id="ARBA00010604"/>
    </source>
</evidence>
<feature type="compositionally biased region" description="Polar residues" evidence="11">
    <location>
        <begin position="19"/>
        <end position="33"/>
    </location>
</feature>
<dbReference type="NCBIfam" id="TIGR00869">
    <property type="entry name" value="sec62"/>
    <property type="match status" value="1"/>
</dbReference>
<dbReference type="EMBL" id="CAACVR010000007">
    <property type="protein sequence ID" value="VEU20868.1"/>
    <property type="molecule type" value="Genomic_DNA"/>
</dbReference>
<keyword evidence="10 12" id="KW-0472">Membrane</keyword>